<sequence>MMKEVCHGEIKAKRKNDFLLEGEVAKAEFAEGKKEGFLDFQICGEGDGESTTAVNGEGDDEEDGDDWWRKYLRWWLWKSLEMVEGRGGWGVLSILISEVIKLELEFGK</sequence>
<proteinExistence type="predicted"/>
<dbReference type="AlphaFoldDB" id="A0ABD1QUC4"/>
<name>A0ABD1QUC4_9LAMI</name>
<evidence type="ECO:0000313" key="2">
    <source>
        <dbReference type="Proteomes" id="UP001604336"/>
    </source>
</evidence>
<organism evidence="1 2">
    <name type="scientific">Abeliophyllum distichum</name>
    <dbReference type="NCBI Taxonomy" id="126358"/>
    <lineage>
        <taxon>Eukaryota</taxon>
        <taxon>Viridiplantae</taxon>
        <taxon>Streptophyta</taxon>
        <taxon>Embryophyta</taxon>
        <taxon>Tracheophyta</taxon>
        <taxon>Spermatophyta</taxon>
        <taxon>Magnoliopsida</taxon>
        <taxon>eudicotyledons</taxon>
        <taxon>Gunneridae</taxon>
        <taxon>Pentapetalae</taxon>
        <taxon>asterids</taxon>
        <taxon>lamiids</taxon>
        <taxon>Lamiales</taxon>
        <taxon>Oleaceae</taxon>
        <taxon>Forsythieae</taxon>
        <taxon>Abeliophyllum</taxon>
    </lineage>
</organism>
<keyword evidence="2" id="KW-1185">Reference proteome</keyword>
<reference evidence="2" key="1">
    <citation type="submission" date="2024-07" db="EMBL/GenBank/DDBJ databases">
        <title>Two chromosome-level genome assemblies of Korean endemic species Abeliophyllum distichum and Forsythia ovata (Oleaceae).</title>
        <authorList>
            <person name="Jang H."/>
        </authorList>
    </citation>
    <scope>NUCLEOTIDE SEQUENCE [LARGE SCALE GENOMIC DNA]</scope>
</reference>
<comment type="caution">
    <text evidence="1">The sequence shown here is derived from an EMBL/GenBank/DDBJ whole genome shotgun (WGS) entry which is preliminary data.</text>
</comment>
<dbReference type="EMBL" id="JBFOLK010000010">
    <property type="protein sequence ID" value="KAL2479808.1"/>
    <property type="molecule type" value="Genomic_DNA"/>
</dbReference>
<dbReference type="Proteomes" id="UP001604336">
    <property type="component" value="Unassembled WGS sequence"/>
</dbReference>
<evidence type="ECO:0000313" key="1">
    <source>
        <dbReference type="EMBL" id="KAL2479808.1"/>
    </source>
</evidence>
<accession>A0ABD1QUC4</accession>
<gene>
    <name evidence="1" type="ORF">Adt_32774</name>
</gene>
<protein>
    <submittedName>
        <fullName evidence="1">Uncharacterized protein</fullName>
    </submittedName>
</protein>